<reference evidence="2" key="1">
    <citation type="journal article" date="2021" name="Sci. Rep.">
        <title>Diploid genomic architecture of Nitzschia inconspicua, an elite biomass production diatom.</title>
        <authorList>
            <person name="Oliver A."/>
            <person name="Podell S."/>
            <person name="Pinowska A."/>
            <person name="Traller J.C."/>
            <person name="Smith S.R."/>
            <person name="McClure R."/>
            <person name="Beliaev A."/>
            <person name="Bohutskyi P."/>
            <person name="Hill E.A."/>
            <person name="Rabines A."/>
            <person name="Zheng H."/>
            <person name="Allen L.Z."/>
            <person name="Kuo A."/>
            <person name="Grigoriev I.V."/>
            <person name="Allen A.E."/>
            <person name="Hazlebeck D."/>
            <person name="Allen E.E."/>
        </authorList>
    </citation>
    <scope>NUCLEOTIDE SEQUENCE</scope>
    <source>
        <strain evidence="2">Hildebrandi</strain>
    </source>
</reference>
<dbReference type="AlphaFoldDB" id="A0A9K3LU42"/>
<accession>A0A9K3LU42</accession>
<comment type="caution">
    <text evidence="2">The sequence shown here is derived from an EMBL/GenBank/DDBJ whole genome shotgun (WGS) entry which is preliminary data.</text>
</comment>
<name>A0A9K3LU42_9STRA</name>
<sequence length="424" mass="48278">MPELTKYEVDRLPLNVAKALYVVMLDHSTNNSDCFCATTSRESKSYMDMMAALEIRVGSYYRPESRSVECDSSDPIWEWMIATDNKRALTIVQRHMHVEVRNMNQRDLTTEPTPNGKFLPIEFAERFKQWNVLQLLRRHPDDIRKLPARTLESFRSKGLTLTERRALHAHLSQIAVIWGVEATSSVKTNLEAMHKCLWFSKLRKEFRQQLNEYGNHVKSSRHRFNKTCDEVIDYYQTDYGFPVQDGYETIASVTTNDAARNHTKEGEVIKESHPTNENSVNDPSGYYYSQPSTSVSSSFNDSVCGTGSPALSSRSLVDSENPVSVQFQSWDENWLETYQEIVAGCISSTEVEDSQQTFDGKEVCSILFSPAEIEKSLSFRSRGSESVGSNSCCETNSCSSWTVLGKIRTKGHTETETNLEVVRR</sequence>
<dbReference type="EMBL" id="JAGRRH010000006">
    <property type="protein sequence ID" value="KAG7368034.1"/>
    <property type="molecule type" value="Genomic_DNA"/>
</dbReference>
<gene>
    <name evidence="2" type="ORF">IV203_030777</name>
</gene>
<keyword evidence="3" id="KW-1185">Reference proteome</keyword>
<dbReference type="Proteomes" id="UP000693970">
    <property type="component" value="Unassembled WGS sequence"/>
</dbReference>
<protein>
    <submittedName>
        <fullName evidence="2">Uncharacterized protein</fullName>
    </submittedName>
</protein>
<feature type="compositionally biased region" description="Basic and acidic residues" evidence="1">
    <location>
        <begin position="259"/>
        <end position="274"/>
    </location>
</feature>
<evidence type="ECO:0000256" key="1">
    <source>
        <dbReference type="SAM" id="MobiDB-lite"/>
    </source>
</evidence>
<evidence type="ECO:0000313" key="2">
    <source>
        <dbReference type="EMBL" id="KAG7368034.1"/>
    </source>
</evidence>
<feature type="region of interest" description="Disordered" evidence="1">
    <location>
        <begin position="257"/>
        <end position="286"/>
    </location>
</feature>
<reference evidence="2" key="2">
    <citation type="submission" date="2021-04" db="EMBL/GenBank/DDBJ databases">
        <authorList>
            <person name="Podell S."/>
        </authorList>
    </citation>
    <scope>NUCLEOTIDE SEQUENCE</scope>
    <source>
        <strain evidence="2">Hildebrandi</strain>
    </source>
</reference>
<organism evidence="2 3">
    <name type="scientific">Nitzschia inconspicua</name>
    <dbReference type="NCBI Taxonomy" id="303405"/>
    <lineage>
        <taxon>Eukaryota</taxon>
        <taxon>Sar</taxon>
        <taxon>Stramenopiles</taxon>
        <taxon>Ochrophyta</taxon>
        <taxon>Bacillariophyta</taxon>
        <taxon>Bacillariophyceae</taxon>
        <taxon>Bacillariophycidae</taxon>
        <taxon>Bacillariales</taxon>
        <taxon>Bacillariaceae</taxon>
        <taxon>Nitzschia</taxon>
    </lineage>
</organism>
<proteinExistence type="predicted"/>
<evidence type="ECO:0000313" key="3">
    <source>
        <dbReference type="Proteomes" id="UP000693970"/>
    </source>
</evidence>